<dbReference type="InterPro" id="IPR014017">
    <property type="entry name" value="DNA_helicase_UvrD-like_C"/>
</dbReference>
<gene>
    <name evidence="14" type="ORF">E4650_02375</name>
    <name evidence="13" type="ORF">SAMN04488588_0216</name>
</gene>
<dbReference type="OrthoDB" id="9810135at2"/>
<dbReference type="EMBL" id="SRME01000001">
    <property type="protein sequence ID" value="TGG89061.1"/>
    <property type="molecule type" value="Genomic_DNA"/>
</dbReference>
<evidence type="ECO:0000313" key="15">
    <source>
        <dbReference type="Proteomes" id="UP000199322"/>
    </source>
</evidence>
<dbReference type="PROSITE" id="PS51217">
    <property type="entry name" value="UVRD_HELICASE_CTER"/>
    <property type="match status" value="1"/>
</dbReference>
<dbReference type="PANTHER" id="PTHR11070">
    <property type="entry name" value="UVRD / RECB / PCRA DNA HELICASE FAMILY MEMBER"/>
    <property type="match status" value="1"/>
</dbReference>
<keyword evidence="3 10" id="KW-0378">Hydrolase</keyword>
<dbReference type="EMBL" id="FMYV01000001">
    <property type="protein sequence ID" value="SDC00499.1"/>
    <property type="molecule type" value="Genomic_DNA"/>
</dbReference>
<dbReference type="SUPFAM" id="SSF52540">
    <property type="entry name" value="P-loop containing nucleoside triphosphate hydrolases"/>
    <property type="match status" value="1"/>
</dbReference>
<dbReference type="GO" id="GO:0000725">
    <property type="term" value="P:recombinational repair"/>
    <property type="evidence" value="ECO:0007669"/>
    <property type="project" value="TreeGrafter"/>
</dbReference>
<dbReference type="PANTHER" id="PTHR11070:SF3">
    <property type="entry name" value="DNA 3'-5' HELICASE"/>
    <property type="match status" value="1"/>
</dbReference>
<dbReference type="Pfam" id="PF00580">
    <property type="entry name" value="UvrD-helicase"/>
    <property type="match status" value="1"/>
</dbReference>
<evidence type="ECO:0000256" key="9">
    <source>
        <dbReference type="ARBA" id="ARBA00048988"/>
    </source>
</evidence>
<dbReference type="PROSITE" id="PS51198">
    <property type="entry name" value="UVRD_HELICASE_ATP_BIND"/>
    <property type="match status" value="1"/>
</dbReference>
<keyword evidence="15" id="KW-1185">Reference proteome</keyword>
<comment type="catalytic activity">
    <reaction evidence="7">
        <text>Couples ATP hydrolysis with the unwinding of duplex DNA by translocating in the 3'-5' direction.</text>
        <dbReference type="EC" id="5.6.2.4"/>
    </reaction>
</comment>
<dbReference type="InterPro" id="IPR027417">
    <property type="entry name" value="P-loop_NTPase"/>
</dbReference>
<accession>A0A1G6I1R4</accession>
<dbReference type="Gene3D" id="1.10.486.10">
    <property type="entry name" value="PCRA, domain 4"/>
    <property type="match status" value="1"/>
</dbReference>
<dbReference type="GO" id="GO:0043138">
    <property type="term" value="F:3'-5' DNA helicase activity"/>
    <property type="evidence" value="ECO:0007669"/>
    <property type="project" value="UniProtKB-EC"/>
</dbReference>
<reference evidence="14 16" key="2">
    <citation type="submission" date="2019-04" db="EMBL/GenBank/DDBJ databases">
        <title>Draft genome sequence data and analysis of a Fermenting Bacterium, Geotoga petraea strain HO-Geo1, isolated from heavy-oil petroleum reservoir in Russia.</title>
        <authorList>
            <person name="Grouzdev D.S."/>
            <person name="Semenova E.M."/>
            <person name="Sokolova D.S."/>
            <person name="Tourova T.P."/>
            <person name="Poltaraus A.B."/>
            <person name="Nazina T.N."/>
        </authorList>
    </citation>
    <scope>NUCLEOTIDE SEQUENCE [LARGE SCALE GENOMIC DNA]</scope>
    <source>
        <strain evidence="14 16">HO-Geo1</strain>
    </source>
</reference>
<keyword evidence="6" id="KW-0413">Isomerase</keyword>
<dbReference type="Pfam" id="PF13361">
    <property type="entry name" value="UvrD_C"/>
    <property type="match status" value="1"/>
</dbReference>
<evidence type="ECO:0000256" key="3">
    <source>
        <dbReference type="ARBA" id="ARBA00022801"/>
    </source>
</evidence>
<comment type="similarity">
    <text evidence="1">Belongs to the helicase family. UvrD subfamily.</text>
</comment>
<dbReference type="GO" id="GO:0016787">
    <property type="term" value="F:hydrolase activity"/>
    <property type="evidence" value="ECO:0007669"/>
    <property type="project" value="UniProtKB-UniRule"/>
</dbReference>
<keyword evidence="2 10" id="KW-0547">Nucleotide-binding</keyword>
<dbReference type="Proteomes" id="UP000297288">
    <property type="component" value="Unassembled WGS sequence"/>
</dbReference>
<dbReference type="InterPro" id="IPR013986">
    <property type="entry name" value="DExx_box_DNA_helicase_dom_sf"/>
</dbReference>
<dbReference type="GO" id="GO:0003677">
    <property type="term" value="F:DNA binding"/>
    <property type="evidence" value="ECO:0007669"/>
    <property type="project" value="InterPro"/>
</dbReference>
<evidence type="ECO:0000256" key="2">
    <source>
        <dbReference type="ARBA" id="ARBA00022741"/>
    </source>
</evidence>
<protein>
    <recommendedName>
        <fullName evidence="8">DNA 3'-5' helicase</fullName>
        <ecNumber evidence="8">5.6.2.4</ecNumber>
    </recommendedName>
</protein>
<evidence type="ECO:0000256" key="10">
    <source>
        <dbReference type="PROSITE-ProRule" id="PRU00560"/>
    </source>
</evidence>
<evidence type="ECO:0000256" key="8">
    <source>
        <dbReference type="ARBA" id="ARBA00034808"/>
    </source>
</evidence>
<feature type="domain" description="UvrD-like helicase ATP-binding" evidence="11">
    <location>
        <begin position="20"/>
        <end position="305"/>
    </location>
</feature>
<keyword evidence="4 10" id="KW-0347">Helicase</keyword>
<comment type="catalytic activity">
    <reaction evidence="9">
        <text>ATP + H2O = ADP + phosphate + H(+)</text>
        <dbReference type="Rhea" id="RHEA:13065"/>
        <dbReference type="ChEBI" id="CHEBI:15377"/>
        <dbReference type="ChEBI" id="CHEBI:15378"/>
        <dbReference type="ChEBI" id="CHEBI:30616"/>
        <dbReference type="ChEBI" id="CHEBI:43474"/>
        <dbReference type="ChEBI" id="CHEBI:456216"/>
        <dbReference type="EC" id="5.6.2.4"/>
    </reaction>
</comment>
<feature type="domain" description="UvrD-like helicase C-terminal" evidence="12">
    <location>
        <begin position="306"/>
        <end position="566"/>
    </location>
</feature>
<evidence type="ECO:0000313" key="16">
    <source>
        <dbReference type="Proteomes" id="UP000297288"/>
    </source>
</evidence>
<evidence type="ECO:0000256" key="1">
    <source>
        <dbReference type="ARBA" id="ARBA00009922"/>
    </source>
</evidence>
<proteinExistence type="inferred from homology"/>
<evidence type="ECO:0000313" key="14">
    <source>
        <dbReference type="EMBL" id="TGG89061.1"/>
    </source>
</evidence>
<dbReference type="STRING" id="28234.SAMN04488588_0216"/>
<dbReference type="Gene3D" id="3.40.50.300">
    <property type="entry name" value="P-loop containing nucleotide triphosphate hydrolases"/>
    <property type="match status" value="2"/>
</dbReference>
<evidence type="ECO:0000259" key="12">
    <source>
        <dbReference type="PROSITE" id="PS51217"/>
    </source>
</evidence>
<evidence type="ECO:0000256" key="4">
    <source>
        <dbReference type="ARBA" id="ARBA00022806"/>
    </source>
</evidence>
<reference evidence="13 15" key="1">
    <citation type="submission" date="2016-10" db="EMBL/GenBank/DDBJ databases">
        <authorList>
            <person name="de Groot N.N."/>
        </authorList>
    </citation>
    <scope>NUCLEOTIDE SEQUENCE [LARGE SCALE GENOMIC DNA]</scope>
    <source>
        <strain evidence="13 15">WG14</strain>
    </source>
</reference>
<dbReference type="EC" id="5.6.2.4" evidence="8"/>
<dbReference type="Proteomes" id="UP000199322">
    <property type="component" value="Unassembled WGS sequence"/>
</dbReference>
<evidence type="ECO:0000256" key="7">
    <source>
        <dbReference type="ARBA" id="ARBA00034617"/>
    </source>
</evidence>
<feature type="binding site" evidence="10">
    <location>
        <begin position="41"/>
        <end position="48"/>
    </location>
    <ligand>
        <name>ATP</name>
        <dbReference type="ChEBI" id="CHEBI:30616"/>
    </ligand>
</feature>
<organism evidence="13 15">
    <name type="scientific">Geotoga petraea</name>
    <dbReference type="NCBI Taxonomy" id="28234"/>
    <lineage>
        <taxon>Bacteria</taxon>
        <taxon>Thermotogati</taxon>
        <taxon>Thermotogota</taxon>
        <taxon>Thermotogae</taxon>
        <taxon>Petrotogales</taxon>
        <taxon>Petrotogaceae</taxon>
        <taxon>Geotoga</taxon>
    </lineage>
</organism>
<dbReference type="InterPro" id="IPR014016">
    <property type="entry name" value="UvrD-like_ATP-bd"/>
</dbReference>
<evidence type="ECO:0000256" key="6">
    <source>
        <dbReference type="ARBA" id="ARBA00023235"/>
    </source>
</evidence>
<dbReference type="RefSeq" id="WP_091402000.1">
    <property type="nucleotide sequence ID" value="NZ_FMYV01000001.1"/>
</dbReference>
<dbReference type="InterPro" id="IPR000212">
    <property type="entry name" value="DNA_helicase_UvrD/REP"/>
</dbReference>
<keyword evidence="5 10" id="KW-0067">ATP-binding</keyword>
<evidence type="ECO:0000259" key="11">
    <source>
        <dbReference type="PROSITE" id="PS51198"/>
    </source>
</evidence>
<evidence type="ECO:0000256" key="5">
    <source>
        <dbReference type="ARBA" id="ARBA00022840"/>
    </source>
</evidence>
<dbReference type="AlphaFoldDB" id="A0A1G6I1R4"/>
<sequence length="656" mass="76140">MEEDKKIFEIKKEIPKFLKDNLDEEQLDAVINSNGNSLIIAGPGSGKTRVITYKIAYLLSQGVKPSEIMLVTFTRAAAKQMTDRIRNVTDQDLTGITAGTFHHVCNGILRRYAKAIGYENNFSILDSEDSKDLLKIIRNEYKEGMGEDAKKFPKESVIQKVISYASNTLKSIRESILEIAPYLIDYENDIEHIWGNYQEMKKNINAMDYDDLLVNTAHLLSFNKKALNDIASKYKYVLVDEFQDTNKIQLEIVQAISSYSKNLIVVGDDSQSIYSFRGARYENIEEFIKRDDTKLFKIQTNYRSTPNIVSFINNMLPNNSVEKNLKSVRKEYVKPNIIETFDDLEQSEAVIKIIEEKIDQDVDLNEIAVLYRSHALSMTLQQKLDSQQIPYRLLSGKRFIETKHIKDVLSFLKILYNPYDNISWNRSLKLFSGIGVKTATDIYKSITSQFKEGINMLEAFKNSKLKKFKEAYEFYKKLFEKDKNKPDEIINFIFNEFYKEYSNLTFRNSASRNMDIERFQDISSQYESLMKFLEEMTLSENITVKSAERDQKEDQITLTTVHGAKGLEWKVVILLSVNPGDFPNGMAIKEKKLDEEERLFYVAITRAKDELYILKQITGSTNPFMSNSYVFVKKEYDFIKNIPENLVETFKTSYKY</sequence>
<dbReference type="GO" id="GO:0005524">
    <property type="term" value="F:ATP binding"/>
    <property type="evidence" value="ECO:0007669"/>
    <property type="project" value="UniProtKB-UniRule"/>
</dbReference>
<evidence type="ECO:0000313" key="13">
    <source>
        <dbReference type="EMBL" id="SDC00499.1"/>
    </source>
</evidence>
<dbReference type="GO" id="GO:0005829">
    <property type="term" value="C:cytosol"/>
    <property type="evidence" value="ECO:0007669"/>
    <property type="project" value="TreeGrafter"/>
</dbReference>
<dbReference type="CDD" id="cd17932">
    <property type="entry name" value="DEXQc_UvrD"/>
    <property type="match status" value="1"/>
</dbReference>
<name>A0A1G6I1R4_9BACT</name>
<dbReference type="Gene3D" id="1.10.10.160">
    <property type="match status" value="1"/>
</dbReference>